<organism evidence="2 3">
    <name type="scientific">Vitis vinifera</name>
    <name type="common">Grape</name>
    <dbReference type="NCBI Taxonomy" id="29760"/>
    <lineage>
        <taxon>Eukaryota</taxon>
        <taxon>Viridiplantae</taxon>
        <taxon>Streptophyta</taxon>
        <taxon>Embryophyta</taxon>
        <taxon>Tracheophyta</taxon>
        <taxon>Spermatophyta</taxon>
        <taxon>Magnoliopsida</taxon>
        <taxon>eudicotyledons</taxon>
        <taxon>Gunneridae</taxon>
        <taxon>Pentapetalae</taxon>
        <taxon>rosids</taxon>
        <taxon>Vitales</taxon>
        <taxon>Vitaceae</taxon>
        <taxon>Viteae</taxon>
        <taxon>Vitis</taxon>
    </lineage>
</organism>
<accession>A0A438I0M9</accession>
<proteinExistence type="predicted"/>
<sequence length="382" mass="43231">MEDVDRAIVLFGCKVRRFPTSYLGLPLGAPHRSIGVWNVIEERFKRKLPTWKKQYLSKGGRLVLIKNSSSSMLLSVIPKKVITKLERIQRNFLWGKMEERRKFHLVNWAEICKDKKHGGLGLRHLEGLNQALLGKWLWRCSLERESHWRKVIVDPHLGPHLSGSLFCQVSQSHKATLFGRAAGDIWDWLYAAEEGSSLREEDGEERQGEIGESIFFLAGRENNGDRVRRKHSQRHFQRTCRIYAKQAKLPSNDAAGGETPLSSPERQATTAMPLRISRTPLQLGTIPSGNFHPHAYIPVHITIPISHPPTSPIPSTPCLFLLYHSPSSFVQSTYSSLPSSPTCMKTTVHDNLHSYYPSHPLSTTHTRPASSCPFINPYAHAT</sequence>
<name>A0A438I0M9_VITVI</name>
<dbReference type="PANTHER" id="PTHR33116:SF78">
    <property type="entry name" value="OS12G0587133 PROTEIN"/>
    <property type="match status" value="1"/>
</dbReference>
<protein>
    <submittedName>
        <fullName evidence="2">Putative ribonuclease H protein</fullName>
    </submittedName>
</protein>
<dbReference type="Proteomes" id="UP000288805">
    <property type="component" value="Unassembled WGS sequence"/>
</dbReference>
<evidence type="ECO:0000313" key="2">
    <source>
        <dbReference type="EMBL" id="RVW90200.1"/>
    </source>
</evidence>
<gene>
    <name evidence="2" type="primary">VvCHDp000001_1296</name>
    <name evidence="2" type="ORF">CK203_041938</name>
</gene>
<comment type="caution">
    <text evidence="2">The sequence shown here is derived from an EMBL/GenBank/DDBJ whole genome shotgun (WGS) entry which is preliminary data.</text>
</comment>
<dbReference type="EMBL" id="QGNW01000157">
    <property type="protein sequence ID" value="RVW90200.1"/>
    <property type="molecule type" value="Genomic_DNA"/>
</dbReference>
<feature type="region of interest" description="Disordered" evidence="1">
    <location>
        <begin position="249"/>
        <end position="268"/>
    </location>
</feature>
<evidence type="ECO:0000256" key="1">
    <source>
        <dbReference type="SAM" id="MobiDB-lite"/>
    </source>
</evidence>
<dbReference type="PANTHER" id="PTHR33116">
    <property type="entry name" value="REVERSE TRANSCRIPTASE ZINC-BINDING DOMAIN-CONTAINING PROTEIN-RELATED-RELATED"/>
    <property type="match status" value="1"/>
</dbReference>
<evidence type="ECO:0000313" key="3">
    <source>
        <dbReference type="Proteomes" id="UP000288805"/>
    </source>
</evidence>
<reference evidence="2 3" key="1">
    <citation type="journal article" date="2018" name="PLoS Genet.">
        <title>Population sequencing reveals clonal diversity and ancestral inbreeding in the grapevine cultivar Chardonnay.</title>
        <authorList>
            <person name="Roach M.J."/>
            <person name="Johnson D.L."/>
            <person name="Bohlmann J."/>
            <person name="van Vuuren H.J."/>
            <person name="Jones S.J."/>
            <person name="Pretorius I.S."/>
            <person name="Schmidt S.A."/>
            <person name="Borneman A.R."/>
        </authorList>
    </citation>
    <scope>NUCLEOTIDE SEQUENCE [LARGE SCALE GENOMIC DNA]</scope>
    <source>
        <strain evidence="3">cv. Chardonnay</strain>
        <tissue evidence="2">Leaf</tissue>
    </source>
</reference>
<dbReference type="AlphaFoldDB" id="A0A438I0M9"/>